<accession>A0AA38VUU5</accession>
<proteinExistence type="predicted"/>
<sequence>MRARTDPRFVDFLLRVGDEVEEATEESFIRIPDNIAIAYTDKARSKNDLIDAIFPSLEINGANSDYIISRAILSTKN</sequence>
<keyword evidence="2" id="KW-1185">Reference proteome</keyword>
<dbReference type="EMBL" id="JARYMX010000008">
    <property type="protein sequence ID" value="KAJ9539182.1"/>
    <property type="molecule type" value="Genomic_DNA"/>
</dbReference>
<evidence type="ECO:0008006" key="3">
    <source>
        <dbReference type="Google" id="ProtNLM"/>
    </source>
</evidence>
<dbReference type="Proteomes" id="UP001172457">
    <property type="component" value="Chromosome 8"/>
</dbReference>
<organism evidence="1 2">
    <name type="scientific">Centaurea solstitialis</name>
    <name type="common">yellow star-thistle</name>
    <dbReference type="NCBI Taxonomy" id="347529"/>
    <lineage>
        <taxon>Eukaryota</taxon>
        <taxon>Viridiplantae</taxon>
        <taxon>Streptophyta</taxon>
        <taxon>Embryophyta</taxon>
        <taxon>Tracheophyta</taxon>
        <taxon>Spermatophyta</taxon>
        <taxon>Magnoliopsida</taxon>
        <taxon>eudicotyledons</taxon>
        <taxon>Gunneridae</taxon>
        <taxon>Pentapetalae</taxon>
        <taxon>asterids</taxon>
        <taxon>campanulids</taxon>
        <taxon>Asterales</taxon>
        <taxon>Asteraceae</taxon>
        <taxon>Carduoideae</taxon>
        <taxon>Cardueae</taxon>
        <taxon>Centaureinae</taxon>
        <taxon>Centaurea</taxon>
    </lineage>
</organism>
<comment type="caution">
    <text evidence="1">The sequence shown here is derived from an EMBL/GenBank/DDBJ whole genome shotgun (WGS) entry which is preliminary data.</text>
</comment>
<name>A0AA38VUU5_9ASTR</name>
<protein>
    <recommendedName>
        <fullName evidence="3">ATP-dependent DNA helicase</fullName>
    </recommendedName>
</protein>
<evidence type="ECO:0000313" key="2">
    <source>
        <dbReference type="Proteomes" id="UP001172457"/>
    </source>
</evidence>
<reference evidence="1" key="1">
    <citation type="submission" date="2023-03" db="EMBL/GenBank/DDBJ databases">
        <title>Chromosome-scale reference genome and RAD-based genetic map of yellow starthistle (Centaurea solstitialis) reveal putative structural variation and QTLs associated with invader traits.</title>
        <authorList>
            <person name="Reatini B."/>
            <person name="Cang F.A."/>
            <person name="Jiang Q."/>
            <person name="Mckibben M.T.W."/>
            <person name="Barker M.S."/>
            <person name="Rieseberg L.H."/>
            <person name="Dlugosch K.M."/>
        </authorList>
    </citation>
    <scope>NUCLEOTIDE SEQUENCE</scope>
    <source>
        <strain evidence="1">CAN-66</strain>
        <tissue evidence="1">Leaf</tissue>
    </source>
</reference>
<gene>
    <name evidence="1" type="ORF">OSB04_031915</name>
</gene>
<dbReference type="AlphaFoldDB" id="A0AA38VUU5"/>
<evidence type="ECO:0000313" key="1">
    <source>
        <dbReference type="EMBL" id="KAJ9539182.1"/>
    </source>
</evidence>